<dbReference type="InterPro" id="IPR029063">
    <property type="entry name" value="SAM-dependent_MTases_sf"/>
</dbReference>
<keyword evidence="2" id="KW-1185">Reference proteome</keyword>
<sequence>MTTRETTQFMPLADADPWPADVPKKLSDKLFTIAFFAIQWPWLARSLSGGSKRDKAALMRVLDLPADALPNLGSWKADTGFLSLIVDHIERNRPQTVVELGAGASSLVVARALQKFGGGSLTSCDQHAGFIQATRTWLNEHGLDADMRATPFTKAPGDWPGIWYDHGQLPDQIDLLLIDGPPWTIHPFVRGSAETLFDRLPVGGTIMLDDGARPGERVVARRWRQRWPNFAFELVNRGTKGTLIGTRLR</sequence>
<dbReference type="SUPFAM" id="SSF53335">
    <property type="entry name" value="S-adenosyl-L-methionine-dependent methyltransferases"/>
    <property type="match status" value="1"/>
</dbReference>
<gene>
    <name evidence="1" type="ORF">FHT01_001845</name>
</gene>
<dbReference type="Gene3D" id="3.40.50.150">
    <property type="entry name" value="Vaccinia Virus protein VP39"/>
    <property type="match status" value="1"/>
</dbReference>
<dbReference type="RefSeq" id="WP_140046678.1">
    <property type="nucleotide sequence ID" value="NZ_BAAAEV010000001.1"/>
</dbReference>
<proteinExistence type="predicted"/>
<accession>A0ABX0U689</accession>
<evidence type="ECO:0000313" key="1">
    <source>
        <dbReference type="EMBL" id="NIJ24303.1"/>
    </source>
</evidence>
<name>A0ABX0U689_9SPHN</name>
<comment type="caution">
    <text evidence="1">The sequence shown here is derived from an EMBL/GenBank/DDBJ whole genome shotgun (WGS) entry which is preliminary data.</text>
</comment>
<dbReference type="Proteomes" id="UP000788153">
    <property type="component" value="Unassembled WGS sequence"/>
</dbReference>
<organism evidence="1 2">
    <name type="scientific">Sphingomonas japonica</name>
    <dbReference type="NCBI Taxonomy" id="511662"/>
    <lineage>
        <taxon>Bacteria</taxon>
        <taxon>Pseudomonadati</taxon>
        <taxon>Pseudomonadota</taxon>
        <taxon>Alphaproteobacteria</taxon>
        <taxon>Sphingomonadales</taxon>
        <taxon>Sphingomonadaceae</taxon>
        <taxon>Sphingomonas</taxon>
    </lineage>
</organism>
<protein>
    <submittedName>
        <fullName evidence="1">O-methyltransferase YrrM</fullName>
    </submittedName>
</protein>
<dbReference type="EMBL" id="JAASQP010000001">
    <property type="protein sequence ID" value="NIJ24303.1"/>
    <property type="molecule type" value="Genomic_DNA"/>
</dbReference>
<reference evidence="1 2" key="1">
    <citation type="submission" date="2020-03" db="EMBL/GenBank/DDBJ databases">
        <title>Genomic Encyclopedia of Type Strains, Phase IV (KMG-IV): sequencing the most valuable type-strain genomes for metagenomic binning, comparative biology and taxonomic classification.</title>
        <authorList>
            <person name="Goeker M."/>
        </authorList>
    </citation>
    <scope>NUCLEOTIDE SEQUENCE [LARGE SCALE GENOMIC DNA]</scope>
    <source>
        <strain evidence="1 2">DSM 22753</strain>
    </source>
</reference>
<dbReference type="Pfam" id="PF13578">
    <property type="entry name" value="Methyltransf_24"/>
    <property type="match status" value="1"/>
</dbReference>
<evidence type="ECO:0000313" key="2">
    <source>
        <dbReference type="Proteomes" id="UP000788153"/>
    </source>
</evidence>